<feature type="signal peptide" evidence="2">
    <location>
        <begin position="1"/>
        <end position="15"/>
    </location>
</feature>
<sequence length="179" mass="18916">MKFTQLLLVAAVAIAAPVPNDDAAAVANADAANAVPLPATAQAQPVSGESQTAPAASTDKPSGDEIRQAANAVGVQLSDDQVNNIAAAYEQSPEAGDQAVAAAQGAALPDAANGVFLLPGNHYYWLGGRRYRYHGFETGFGWKWGWGLNPGWGGSWGGSWGWGSNWGWNRPTWGWNHWW</sequence>
<reference evidence="3 4" key="1">
    <citation type="submission" date="2019-07" db="EMBL/GenBank/DDBJ databases">
        <title>Genome assembly of two rare yeast pathogens: Diutina rugosa and Trichomonascus ciferrii.</title>
        <authorList>
            <person name="Mixao V."/>
            <person name="Saus E."/>
            <person name="Hansen A."/>
            <person name="Lass-Flor C."/>
            <person name="Gabaldon T."/>
        </authorList>
    </citation>
    <scope>NUCLEOTIDE SEQUENCE [LARGE SCALE GENOMIC DNA]</scope>
    <source>
        <strain evidence="3 4">CBS 613</strain>
    </source>
</reference>
<proteinExistence type="predicted"/>
<accession>A0A642UN43</accession>
<comment type="caution">
    <text evidence="3">The sequence shown here is derived from an EMBL/GenBank/DDBJ whole genome shotgun (WGS) entry which is preliminary data.</text>
</comment>
<evidence type="ECO:0000313" key="3">
    <source>
        <dbReference type="EMBL" id="KAA8902124.1"/>
    </source>
</evidence>
<evidence type="ECO:0008006" key="5">
    <source>
        <dbReference type="Google" id="ProtNLM"/>
    </source>
</evidence>
<organism evidence="3 4">
    <name type="scientific">Diutina rugosa</name>
    <name type="common">Yeast</name>
    <name type="synonym">Candida rugosa</name>
    <dbReference type="NCBI Taxonomy" id="5481"/>
    <lineage>
        <taxon>Eukaryota</taxon>
        <taxon>Fungi</taxon>
        <taxon>Dikarya</taxon>
        <taxon>Ascomycota</taxon>
        <taxon>Saccharomycotina</taxon>
        <taxon>Pichiomycetes</taxon>
        <taxon>Debaryomycetaceae</taxon>
        <taxon>Diutina</taxon>
    </lineage>
</organism>
<dbReference type="RefSeq" id="XP_034012206.1">
    <property type="nucleotide sequence ID" value="XM_034155622.1"/>
</dbReference>
<feature type="region of interest" description="Disordered" evidence="1">
    <location>
        <begin position="41"/>
        <end position="63"/>
    </location>
</feature>
<dbReference type="AlphaFoldDB" id="A0A642UN43"/>
<dbReference type="Proteomes" id="UP000449547">
    <property type="component" value="Unassembled WGS sequence"/>
</dbReference>
<evidence type="ECO:0000313" key="4">
    <source>
        <dbReference type="Proteomes" id="UP000449547"/>
    </source>
</evidence>
<name>A0A642UN43_DIURU</name>
<feature type="compositionally biased region" description="Polar residues" evidence="1">
    <location>
        <begin position="41"/>
        <end position="55"/>
    </location>
</feature>
<dbReference type="VEuPathDB" id="FungiDB:DIURU_002918"/>
<dbReference type="GeneID" id="54781569"/>
<evidence type="ECO:0000256" key="2">
    <source>
        <dbReference type="SAM" id="SignalP"/>
    </source>
</evidence>
<feature type="chain" id="PRO_5024840216" description="Mating factor alpha" evidence="2">
    <location>
        <begin position="16"/>
        <end position="179"/>
    </location>
</feature>
<dbReference type="EMBL" id="SWFT01000092">
    <property type="protein sequence ID" value="KAA8902124.1"/>
    <property type="molecule type" value="Genomic_DNA"/>
</dbReference>
<keyword evidence="4" id="KW-1185">Reference proteome</keyword>
<protein>
    <recommendedName>
        <fullName evidence="5">Mating factor alpha</fullName>
    </recommendedName>
</protein>
<evidence type="ECO:0000256" key="1">
    <source>
        <dbReference type="SAM" id="MobiDB-lite"/>
    </source>
</evidence>
<gene>
    <name evidence="3" type="ORF">DIURU_002918</name>
</gene>
<keyword evidence="2" id="KW-0732">Signal</keyword>